<proteinExistence type="predicted"/>
<dbReference type="PANTHER" id="PTHR33221:SF5">
    <property type="entry name" value="HTH-TYPE TRANSCRIPTIONAL REGULATOR ISCR"/>
    <property type="match status" value="1"/>
</dbReference>
<accession>A0A8J3B3E6</accession>
<protein>
    <submittedName>
        <fullName evidence="2">Rrf2 family transcriptional regulator</fullName>
    </submittedName>
</protein>
<dbReference type="InterPro" id="IPR030489">
    <property type="entry name" value="TR_Rrf2-type_CS"/>
</dbReference>
<dbReference type="AlphaFoldDB" id="A0A8J3B3E6"/>
<dbReference type="EMBL" id="BMQB01000001">
    <property type="protein sequence ID" value="GGJ79402.1"/>
    <property type="molecule type" value="Genomic_DNA"/>
</dbReference>
<dbReference type="GO" id="GO:0003700">
    <property type="term" value="F:DNA-binding transcription factor activity"/>
    <property type="evidence" value="ECO:0007669"/>
    <property type="project" value="TreeGrafter"/>
</dbReference>
<dbReference type="SUPFAM" id="SSF46785">
    <property type="entry name" value="Winged helix' DNA-binding domain"/>
    <property type="match status" value="1"/>
</dbReference>
<dbReference type="InterPro" id="IPR036388">
    <property type="entry name" value="WH-like_DNA-bd_sf"/>
</dbReference>
<sequence length="155" mass="16630">MMGDVQISARGDYAVRAALSLAAAHPHLLPAHAIAQQQALPYKFLEAVLADLRRAGLVRSQRGADGGYALASAPEDVTVGQLLRAVDGPLAEVRGVRPEETSYDGSAEHLPTLWVAVRAAVRDVVDHVSLAQLISGRMPARVRKLTTQPDAWQPR</sequence>
<evidence type="ECO:0000313" key="2">
    <source>
        <dbReference type="EMBL" id="GGJ79402.1"/>
    </source>
</evidence>
<dbReference type="NCBIfam" id="TIGR00738">
    <property type="entry name" value="rrf2_super"/>
    <property type="match status" value="1"/>
</dbReference>
<name>A0A8J3B3E6_9ACTN</name>
<dbReference type="PROSITE" id="PS01332">
    <property type="entry name" value="HTH_RRF2_1"/>
    <property type="match status" value="1"/>
</dbReference>
<organism evidence="2 3">
    <name type="scientific">Pilimelia anulata</name>
    <dbReference type="NCBI Taxonomy" id="53371"/>
    <lineage>
        <taxon>Bacteria</taxon>
        <taxon>Bacillati</taxon>
        <taxon>Actinomycetota</taxon>
        <taxon>Actinomycetes</taxon>
        <taxon>Micromonosporales</taxon>
        <taxon>Micromonosporaceae</taxon>
        <taxon>Pilimelia</taxon>
    </lineage>
</organism>
<reference evidence="2" key="2">
    <citation type="submission" date="2020-09" db="EMBL/GenBank/DDBJ databases">
        <authorList>
            <person name="Sun Q."/>
            <person name="Ohkuma M."/>
        </authorList>
    </citation>
    <scope>NUCLEOTIDE SEQUENCE</scope>
    <source>
        <strain evidence="2">JCM 3090</strain>
    </source>
</reference>
<gene>
    <name evidence="2" type="ORF">GCM10010123_06700</name>
</gene>
<dbReference type="GO" id="GO:0005829">
    <property type="term" value="C:cytosol"/>
    <property type="evidence" value="ECO:0007669"/>
    <property type="project" value="TreeGrafter"/>
</dbReference>
<dbReference type="GO" id="GO:0003677">
    <property type="term" value="F:DNA binding"/>
    <property type="evidence" value="ECO:0007669"/>
    <property type="project" value="UniProtKB-KW"/>
</dbReference>
<keyword evidence="3" id="KW-1185">Reference proteome</keyword>
<dbReference type="PROSITE" id="PS51197">
    <property type="entry name" value="HTH_RRF2_2"/>
    <property type="match status" value="1"/>
</dbReference>
<dbReference type="Proteomes" id="UP000649739">
    <property type="component" value="Unassembled WGS sequence"/>
</dbReference>
<comment type="caution">
    <text evidence="2">The sequence shown here is derived from an EMBL/GenBank/DDBJ whole genome shotgun (WGS) entry which is preliminary data.</text>
</comment>
<keyword evidence="1" id="KW-0238">DNA-binding</keyword>
<dbReference type="Gene3D" id="1.10.10.10">
    <property type="entry name" value="Winged helix-like DNA-binding domain superfamily/Winged helix DNA-binding domain"/>
    <property type="match status" value="1"/>
</dbReference>
<reference evidence="2" key="1">
    <citation type="journal article" date="2014" name="Int. J. Syst. Evol. Microbiol.">
        <title>Complete genome sequence of Corynebacterium casei LMG S-19264T (=DSM 44701T), isolated from a smear-ripened cheese.</title>
        <authorList>
            <consortium name="US DOE Joint Genome Institute (JGI-PGF)"/>
            <person name="Walter F."/>
            <person name="Albersmeier A."/>
            <person name="Kalinowski J."/>
            <person name="Ruckert C."/>
        </authorList>
    </citation>
    <scope>NUCLEOTIDE SEQUENCE</scope>
    <source>
        <strain evidence="2">JCM 3090</strain>
    </source>
</reference>
<dbReference type="PANTHER" id="PTHR33221">
    <property type="entry name" value="WINGED HELIX-TURN-HELIX TRANSCRIPTIONAL REGULATOR, RRF2 FAMILY"/>
    <property type="match status" value="1"/>
</dbReference>
<dbReference type="Pfam" id="PF02082">
    <property type="entry name" value="Rrf2"/>
    <property type="match status" value="1"/>
</dbReference>
<evidence type="ECO:0000313" key="3">
    <source>
        <dbReference type="Proteomes" id="UP000649739"/>
    </source>
</evidence>
<evidence type="ECO:0000256" key="1">
    <source>
        <dbReference type="ARBA" id="ARBA00023125"/>
    </source>
</evidence>
<dbReference type="InterPro" id="IPR036390">
    <property type="entry name" value="WH_DNA-bd_sf"/>
</dbReference>
<dbReference type="InterPro" id="IPR000944">
    <property type="entry name" value="Tscrpt_reg_Rrf2"/>
</dbReference>